<sequence>MAETKVTIADQIDVVVEAREKAQEMANKKKAMYDEFISQHTDFFGDVVVAAAACSEAEDALREMAVAIYKKTDDKKVAPGVGIRVVTKLEYDPNVALDWGIAHHGIALKLDAKAFETVVKATPNIVDFVTITDKATATIATELAKVE</sequence>
<proteinExistence type="predicted"/>
<reference evidence="1" key="1">
    <citation type="journal article" date="2015" name="Nature">
        <title>Complex archaea that bridge the gap between prokaryotes and eukaryotes.</title>
        <authorList>
            <person name="Spang A."/>
            <person name="Saw J.H."/>
            <person name="Jorgensen S.L."/>
            <person name="Zaremba-Niedzwiedzka K."/>
            <person name="Martijn J."/>
            <person name="Lind A.E."/>
            <person name="van Eijk R."/>
            <person name="Schleper C."/>
            <person name="Guy L."/>
            <person name="Ettema T.J."/>
        </authorList>
    </citation>
    <scope>NUCLEOTIDE SEQUENCE</scope>
</reference>
<evidence type="ECO:0000313" key="1">
    <source>
        <dbReference type="EMBL" id="KKK92581.1"/>
    </source>
</evidence>
<protein>
    <submittedName>
        <fullName evidence="1">Uncharacterized protein</fullName>
    </submittedName>
</protein>
<gene>
    <name evidence="1" type="ORF">LCGC14_2701490</name>
</gene>
<dbReference type="AlphaFoldDB" id="A0A0F9C7H4"/>
<comment type="caution">
    <text evidence="1">The sequence shown here is derived from an EMBL/GenBank/DDBJ whole genome shotgun (WGS) entry which is preliminary data.</text>
</comment>
<organism evidence="1">
    <name type="scientific">marine sediment metagenome</name>
    <dbReference type="NCBI Taxonomy" id="412755"/>
    <lineage>
        <taxon>unclassified sequences</taxon>
        <taxon>metagenomes</taxon>
        <taxon>ecological metagenomes</taxon>
    </lineage>
</organism>
<dbReference type="EMBL" id="LAZR01048150">
    <property type="protein sequence ID" value="KKK92581.1"/>
    <property type="molecule type" value="Genomic_DNA"/>
</dbReference>
<name>A0A0F9C7H4_9ZZZZ</name>
<accession>A0A0F9C7H4</accession>